<keyword evidence="5" id="KW-1185">Reference proteome</keyword>
<dbReference type="InterPro" id="IPR036028">
    <property type="entry name" value="SH3-like_dom_sf"/>
</dbReference>
<dbReference type="EMBL" id="LNIX01000011">
    <property type="protein sequence ID" value="OXA48428.1"/>
    <property type="molecule type" value="Genomic_DNA"/>
</dbReference>
<reference evidence="4 5" key="1">
    <citation type="submission" date="2015-12" db="EMBL/GenBank/DDBJ databases">
        <title>The genome of Folsomia candida.</title>
        <authorList>
            <person name="Faddeeva A."/>
            <person name="Derks M.F."/>
            <person name="Anvar Y."/>
            <person name="Smit S."/>
            <person name="Van Straalen N."/>
            <person name="Roelofs D."/>
        </authorList>
    </citation>
    <scope>NUCLEOTIDE SEQUENCE [LARGE SCALE GENOMIC DNA]</scope>
    <source>
        <strain evidence="4 5">VU population</strain>
        <tissue evidence="4">Whole body</tissue>
    </source>
</reference>
<dbReference type="PRINTS" id="PR00499">
    <property type="entry name" value="P67PHOX"/>
</dbReference>
<dbReference type="InterPro" id="IPR001452">
    <property type="entry name" value="SH3_domain"/>
</dbReference>
<feature type="domain" description="SH3" evidence="3">
    <location>
        <begin position="149"/>
        <end position="210"/>
    </location>
</feature>
<name>A0A226DTS8_FOLCA</name>
<dbReference type="STRING" id="158441.A0A226DTS8"/>
<proteinExistence type="predicted"/>
<protein>
    <submittedName>
        <fullName evidence="4">Intersectin-1</fullName>
    </submittedName>
</protein>
<dbReference type="Gene3D" id="2.30.30.40">
    <property type="entry name" value="SH3 Domains"/>
    <property type="match status" value="3"/>
</dbReference>
<dbReference type="PRINTS" id="PR00452">
    <property type="entry name" value="SH3DOMAIN"/>
</dbReference>
<dbReference type="OMA" id="WDEALFD"/>
<organism evidence="4 5">
    <name type="scientific">Folsomia candida</name>
    <name type="common">Springtail</name>
    <dbReference type="NCBI Taxonomy" id="158441"/>
    <lineage>
        <taxon>Eukaryota</taxon>
        <taxon>Metazoa</taxon>
        <taxon>Ecdysozoa</taxon>
        <taxon>Arthropoda</taxon>
        <taxon>Hexapoda</taxon>
        <taxon>Collembola</taxon>
        <taxon>Entomobryomorpha</taxon>
        <taxon>Isotomoidea</taxon>
        <taxon>Isotomidae</taxon>
        <taxon>Proisotominae</taxon>
        <taxon>Folsomia</taxon>
    </lineage>
</organism>
<dbReference type="SUPFAM" id="SSF50044">
    <property type="entry name" value="SH3-domain"/>
    <property type="match status" value="2"/>
</dbReference>
<dbReference type="PANTHER" id="PTHR45929">
    <property type="entry name" value="JAK PATHWAY SIGNAL TRANSDUCTION ADAPTOR MOLECULE"/>
    <property type="match status" value="1"/>
</dbReference>
<dbReference type="InterPro" id="IPR050670">
    <property type="entry name" value="STAM"/>
</dbReference>
<evidence type="ECO:0000256" key="2">
    <source>
        <dbReference type="PROSITE-ProRule" id="PRU00192"/>
    </source>
</evidence>
<evidence type="ECO:0000313" key="5">
    <source>
        <dbReference type="Proteomes" id="UP000198287"/>
    </source>
</evidence>
<dbReference type="GO" id="GO:0043328">
    <property type="term" value="P:protein transport to vacuole involved in ubiquitin-dependent protein catabolic process via the multivesicular body sorting pathway"/>
    <property type="evidence" value="ECO:0007669"/>
    <property type="project" value="TreeGrafter"/>
</dbReference>
<evidence type="ECO:0000256" key="1">
    <source>
        <dbReference type="ARBA" id="ARBA00022443"/>
    </source>
</evidence>
<dbReference type="PANTHER" id="PTHR45929:SF2">
    <property type="entry name" value="SIGNAL TRANSDUCING ADAPTER MOLECULE 1"/>
    <property type="match status" value="1"/>
</dbReference>
<dbReference type="Proteomes" id="UP000198287">
    <property type="component" value="Unassembled WGS sequence"/>
</dbReference>
<evidence type="ECO:0000313" key="4">
    <source>
        <dbReference type="EMBL" id="OXA48428.1"/>
    </source>
</evidence>
<dbReference type="OrthoDB" id="73680at2759"/>
<feature type="domain" description="SH3" evidence="3">
    <location>
        <begin position="1"/>
        <end position="58"/>
    </location>
</feature>
<sequence>MRHLLALYTYESSESNKLAFQMGDIIQFITDIDGGWSFGRLSQQLGIFPSNFVKELPLDWDKSTRRFKIHQTFNSQSTDKRCLGSGEMIQFVMEHNANWFWGRINRKLEKIPTRHASEVFEELNSTISKTSSQLGATAAIETRPCSLNKLPKYLQAIFPFEAGSETELNLVVGDLIEFIEEVEEGWYRGRLLKNEKIGLFPSNFVTEVLNFEEKIIQNNGQEAKSNSKSP</sequence>
<accession>A0A226DTS8</accession>
<dbReference type="SMART" id="SM00326">
    <property type="entry name" value="SH3"/>
    <property type="match status" value="2"/>
</dbReference>
<dbReference type="PROSITE" id="PS50002">
    <property type="entry name" value="SH3"/>
    <property type="match status" value="2"/>
</dbReference>
<evidence type="ECO:0000259" key="3">
    <source>
        <dbReference type="PROSITE" id="PS50002"/>
    </source>
</evidence>
<dbReference type="Pfam" id="PF14604">
    <property type="entry name" value="SH3_9"/>
    <property type="match status" value="2"/>
</dbReference>
<keyword evidence="1 2" id="KW-0728">SH3 domain</keyword>
<dbReference type="AlphaFoldDB" id="A0A226DTS8"/>
<gene>
    <name evidence="4" type="ORF">Fcan01_16147</name>
</gene>
<comment type="caution">
    <text evidence="4">The sequence shown here is derived from an EMBL/GenBank/DDBJ whole genome shotgun (WGS) entry which is preliminary data.</text>
</comment>
<dbReference type="GO" id="GO:0033565">
    <property type="term" value="C:ESCRT-0 complex"/>
    <property type="evidence" value="ECO:0007669"/>
    <property type="project" value="TreeGrafter"/>
</dbReference>